<sequence>WTPTSATSTSVIVPAPTSTSTATSGGSGAGQCNTGSVQCCNSVVSGDSAHSLLGLLGIVLENVGELVGIGCQGIVGGSTCTSAPVCCENNTFDGLINLGCSPIIINL</sequence>
<name>A0A1X6N321_9APHY</name>
<feature type="compositionally biased region" description="Polar residues" evidence="7">
    <location>
        <begin position="1"/>
        <end position="11"/>
    </location>
</feature>
<dbReference type="Pfam" id="PF01185">
    <property type="entry name" value="Hydrophobin"/>
    <property type="match status" value="1"/>
</dbReference>
<evidence type="ECO:0000256" key="6">
    <source>
        <dbReference type="RuleBase" id="RU365009"/>
    </source>
</evidence>
<evidence type="ECO:0000256" key="7">
    <source>
        <dbReference type="SAM" id="MobiDB-lite"/>
    </source>
</evidence>
<evidence type="ECO:0000256" key="2">
    <source>
        <dbReference type="ARBA" id="ARBA00010446"/>
    </source>
</evidence>
<dbReference type="STRING" id="670580.A0A1X6N321"/>
<keyword evidence="5 6" id="KW-1015">Disulfide bond</keyword>
<evidence type="ECO:0000256" key="4">
    <source>
        <dbReference type="ARBA" id="ARBA00022525"/>
    </source>
</evidence>
<protein>
    <recommendedName>
        <fullName evidence="6">Hydrophobin</fullName>
    </recommendedName>
</protein>
<dbReference type="GeneID" id="36328099"/>
<dbReference type="Proteomes" id="UP000194127">
    <property type="component" value="Unassembled WGS sequence"/>
</dbReference>
<evidence type="ECO:0000256" key="1">
    <source>
        <dbReference type="ARBA" id="ARBA00004191"/>
    </source>
</evidence>
<comment type="subcellular location">
    <subcellularLocation>
        <location evidence="1 6">Secreted</location>
        <location evidence="1 6">Cell wall</location>
    </subcellularLocation>
</comment>
<dbReference type="GO" id="GO:0009277">
    <property type="term" value="C:fungal-type cell wall"/>
    <property type="evidence" value="ECO:0007669"/>
    <property type="project" value="InterPro"/>
</dbReference>
<evidence type="ECO:0000256" key="3">
    <source>
        <dbReference type="ARBA" id="ARBA00022512"/>
    </source>
</evidence>
<dbReference type="GO" id="GO:0005199">
    <property type="term" value="F:structural constituent of cell wall"/>
    <property type="evidence" value="ECO:0007669"/>
    <property type="project" value="InterPro"/>
</dbReference>
<keyword evidence="9" id="KW-1185">Reference proteome</keyword>
<keyword evidence="6" id="KW-0732">Signal</keyword>
<evidence type="ECO:0000313" key="9">
    <source>
        <dbReference type="Proteomes" id="UP000194127"/>
    </source>
</evidence>
<evidence type="ECO:0000313" key="8">
    <source>
        <dbReference type="EMBL" id="OSX62920.1"/>
    </source>
</evidence>
<evidence type="ECO:0000256" key="5">
    <source>
        <dbReference type="ARBA" id="ARBA00023157"/>
    </source>
</evidence>
<comment type="similarity">
    <text evidence="2 6">Belongs to the fungal hydrophobin family.</text>
</comment>
<accession>A0A1X6N321</accession>
<keyword evidence="3 6" id="KW-0134">Cell wall</keyword>
<feature type="non-terminal residue" evidence="8">
    <location>
        <position position="107"/>
    </location>
</feature>
<reference evidence="8 9" key="1">
    <citation type="submission" date="2017-04" db="EMBL/GenBank/DDBJ databases">
        <title>Genome Sequence of the Model Brown-Rot Fungus Postia placenta SB12.</title>
        <authorList>
            <consortium name="DOE Joint Genome Institute"/>
            <person name="Gaskell J."/>
            <person name="Kersten P."/>
            <person name="Larrondo L.F."/>
            <person name="Canessa P."/>
            <person name="Martinez D."/>
            <person name="Hibbett D."/>
            <person name="Schmoll M."/>
            <person name="Kubicek C.P."/>
            <person name="Martinez A.T."/>
            <person name="Yadav J."/>
            <person name="Master E."/>
            <person name="Magnuson J.K."/>
            <person name="James T."/>
            <person name="Yaver D."/>
            <person name="Berka R."/>
            <person name="Labutti K."/>
            <person name="Lipzen A."/>
            <person name="Aerts A."/>
            <person name="Barry K."/>
            <person name="Henrissat B."/>
            <person name="Blanchette R."/>
            <person name="Grigoriev I."/>
            <person name="Cullen D."/>
        </authorList>
    </citation>
    <scope>NUCLEOTIDE SEQUENCE [LARGE SCALE GENOMIC DNA]</scope>
    <source>
        <strain evidence="8 9">MAD-698-R-SB12</strain>
    </source>
</reference>
<dbReference type="CDD" id="cd23507">
    <property type="entry name" value="hydrophobin_I"/>
    <property type="match status" value="1"/>
</dbReference>
<organism evidence="8 9">
    <name type="scientific">Postia placenta MAD-698-R-SB12</name>
    <dbReference type="NCBI Taxonomy" id="670580"/>
    <lineage>
        <taxon>Eukaryota</taxon>
        <taxon>Fungi</taxon>
        <taxon>Dikarya</taxon>
        <taxon>Basidiomycota</taxon>
        <taxon>Agaricomycotina</taxon>
        <taxon>Agaricomycetes</taxon>
        <taxon>Polyporales</taxon>
        <taxon>Adustoporiaceae</taxon>
        <taxon>Rhodonia</taxon>
    </lineage>
</organism>
<dbReference type="OrthoDB" id="4225815at2759"/>
<dbReference type="RefSeq" id="XP_024339714.1">
    <property type="nucleotide sequence ID" value="XM_024483150.1"/>
</dbReference>
<feature type="non-terminal residue" evidence="8">
    <location>
        <position position="1"/>
    </location>
</feature>
<dbReference type="EMBL" id="KZ110596">
    <property type="protein sequence ID" value="OSX62920.1"/>
    <property type="molecule type" value="Genomic_DNA"/>
</dbReference>
<dbReference type="InterPro" id="IPR001338">
    <property type="entry name" value="Class_I_Hydrophobin"/>
</dbReference>
<gene>
    <name evidence="8" type="ORF">POSPLADRAFT_1097501</name>
</gene>
<keyword evidence="4 6" id="KW-0964">Secreted</keyword>
<feature type="region of interest" description="Disordered" evidence="7">
    <location>
        <begin position="1"/>
        <end position="29"/>
    </location>
</feature>
<proteinExistence type="inferred from homology"/>
<dbReference type="SMART" id="SM00075">
    <property type="entry name" value="HYDRO"/>
    <property type="match status" value="1"/>
</dbReference>
<dbReference type="AlphaFoldDB" id="A0A1X6N321"/>